<proteinExistence type="predicted"/>
<feature type="compositionally biased region" description="Polar residues" evidence="1">
    <location>
        <begin position="249"/>
        <end position="258"/>
    </location>
</feature>
<sequence length="474" mass="53444">MLRFLNRGLAFLLRFFFRSVKAAMRCFFGFRDNNRRHPPPPLLINAPSRSTTDVLISRNRLSSLLSKEEKKDSAQNIDVGSQEYDQGLKDEVKFLKACGTITGTPAEIRKTSAKLKVSPICDNDSDTSKFHSWLPNTSVEKLQLDVQPSDPPTAIKLCQELGNSTDSFEHTPSSYVFKARDAQHDSPDYVEGSWTRSIHTAYKTRKNEASVTPWPVTDTQKKAKSVRFECENDLVSYQSPPDDWRMKNSKSPDSQSACKRTPYPTPLKLFDDMQTPGTVYPASLENLCDGKHRVRSQFVYPNNNPGENVLLSKLLEVQGFNPEQDSSELGDSVERDQNPTPTPEKSLKKIESETESKMEASLSSWLKPASIIMVEGNEEIETADCEILPSADRSIIGVVPAQLNEVKDSHVVPPKWRNGNGIPNSTKKYKEDQTVKWHATPFEERLDKALSEDNFISQRKLAIAKPVSFEEIEE</sequence>
<dbReference type="PANTHER" id="PTHR33318:SF17">
    <property type="entry name" value="PROTEIN JASON"/>
    <property type="match status" value="1"/>
</dbReference>
<dbReference type="OrthoDB" id="1932581at2759"/>
<feature type="signal peptide" evidence="2">
    <location>
        <begin position="1"/>
        <end position="22"/>
    </location>
</feature>
<feature type="region of interest" description="Disordered" evidence="1">
    <location>
        <begin position="322"/>
        <end position="350"/>
    </location>
</feature>
<name>A0A2K3PB82_TRIPR</name>
<dbReference type="PANTHER" id="PTHR33318">
    <property type="entry name" value="ASPARTYL/GLUTAMYL-TRNA(ASN/GLN) AMIDOTRANSFERASE SUBUNIT"/>
    <property type="match status" value="1"/>
</dbReference>
<feature type="chain" id="PRO_5014461871" description="Protein JASON-like" evidence="2">
    <location>
        <begin position="23"/>
        <end position="474"/>
    </location>
</feature>
<reference evidence="3 4" key="2">
    <citation type="journal article" date="2017" name="Front. Plant Sci.">
        <title>Gene Classification and Mining of Molecular Markers Useful in Red Clover (Trifolium pratense) Breeding.</title>
        <authorList>
            <person name="Istvanek J."/>
            <person name="Dluhosova J."/>
            <person name="Dluhos P."/>
            <person name="Patkova L."/>
            <person name="Nedelnik J."/>
            <person name="Repkova J."/>
        </authorList>
    </citation>
    <scope>NUCLEOTIDE SEQUENCE [LARGE SCALE GENOMIC DNA]</scope>
    <source>
        <strain evidence="4">cv. Tatra</strain>
        <tissue evidence="3">Young leaves</tissue>
    </source>
</reference>
<evidence type="ECO:0000313" key="3">
    <source>
        <dbReference type="EMBL" id="PNY12551.1"/>
    </source>
</evidence>
<dbReference type="EMBL" id="ASHM01005365">
    <property type="protein sequence ID" value="PNY12551.1"/>
    <property type="molecule type" value="Genomic_DNA"/>
</dbReference>
<dbReference type="AlphaFoldDB" id="A0A2K3PB82"/>
<reference evidence="3 4" key="1">
    <citation type="journal article" date="2014" name="Am. J. Bot.">
        <title>Genome assembly and annotation for red clover (Trifolium pratense; Fabaceae).</title>
        <authorList>
            <person name="Istvanek J."/>
            <person name="Jaros M."/>
            <person name="Krenek A."/>
            <person name="Repkova J."/>
        </authorList>
    </citation>
    <scope>NUCLEOTIDE SEQUENCE [LARGE SCALE GENOMIC DNA]</scope>
    <source>
        <strain evidence="4">cv. Tatra</strain>
        <tissue evidence="3">Young leaves</tissue>
    </source>
</reference>
<evidence type="ECO:0000313" key="4">
    <source>
        <dbReference type="Proteomes" id="UP000236291"/>
    </source>
</evidence>
<comment type="caution">
    <text evidence="3">The sequence shown here is derived from an EMBL/GenBank/DDBJ whole genome shotgun (WGS) entry which is preliminary data.</text>
</comment>
<dbReference type="STRING" id="57577.A0A2K3PB82"/>
<dbReference type="InterPro" id="IPR039300">
    <property type="entry name" value="JASON"/>
</dbReference>
<keyword evidence="2" id="KW-0732">Signal</keyword>
<dbReference type="GO" id="GO:0007142">
    <property type="term" value="P:male meiosis II"/>
    <property type="evidence" value="ECO:0007669"/>
    <property type="project" value="InterPro"/>
</dbReference>
<feature type="region of interest" description="Disordered" evidence="1">
    <location>
        <begin position="239"/>
        <end position="267"/>
    </location>
</feature>
<organism evidence="3 4">
    <name type="scientific">Trifolium pratense</name>
    <name type="common">Red clover</name>
    <dbReference type="NCBI Taxonomy" id="57577"/>
    <lineage>
        <taxon>Eukaryota</taxon>
        <taxon>Viridiplantae</taxon>
        <taxon>Streptophyta</taxon>
        <taxon>Embryophyta</taxon>
        <taxon>Tracheophyta</taxon>
        <taxon>Spermatophyta</taxon>
        <taxon>Magnoliopsida</taxon>
        <taxon>eudicotyledons</taxon>
        <taxon>Gunneridae</taxon>
        <taxon>Pentapetalae</taxon>
        <taxon>rosids</taxon>
        <taxon>fabids</taxon>
        <taxon>Fabales</taxon>
        <taxon>Fabaceae</taxon>
        <taxon>Papilionoideae</taxon>
        <taxon>50 kb inversion clade</taxon>
        <taxon>NPAAA clade</taxon>
        <taxon>Hologalegina</taxon>
        <taxon>IRL clade</taxon>
        <taxon>Trifolieae</taxon>
        <taxon>Trifolium</taxon>
    </lineage>
</organism>
<gene>
    <name evidence="3" type="ORF">L195_g009182</name>
</gene>
<evidence type="ECO:0008006" key="5">
    <source>
        <dbReference type="Google" id="ProtNLM"/>
    </source>
</evidence>
<evidence type="ECO:0000256" key="1">
    <source>
        <dbReference type="SAM" id="MobiDB-lite"/>
    </source>
</evidence>
<evidence type="ECO:0000256" key="2">
    <source>
        <dbReference type="SAM" id="SignalP"/>
    </source>
</evidence>
<protein>
    <recommendedName>
        <fullName evidence="5">Protein JASON-like</fullName>
    </recommendedName>
</protein>
<accession>A0A2K3PB82</accession>
<dbReference type="Proteomes" id="UP000236291">
    <property type="component" value="Unassembled WGS sequence"/>
</dbReference>